<dbReference type="InterPro" id="IPR010273">
    <property type="entry name" value="DUF881"/>
</dbReference>
<dbReference type="Gene3D" id="3.30.70.1880">
    <property type="entry name" value="Protein of unknown function DUF881"/>
    <property type="match status" value="1"/>
</dbReference>
<dbReference type="AlphaFoldDB" id="A0A7I8DAT6"/>
<feature type="coiled-coil region" evidence="2">
    <location>
        <begin position="46"/>
        <end position="87"/>
    </location>
</feature>
<evidence type="ECO:0000313" key="4">
    <source>
        <dbReference type="Proteomes" id="UP000593802"/>
    </source>
</evidence>
<name>A0A7I8DAT6_9BACL</name>
<dbReference type="Pfam" id="PF05949">
    <property type="entry name" value="DUF881"/>
    <property type="match status" value="1"/>
</dbReference>
<proteinExistence type="inferred from homology"/>
<dbReference type="PANTHER" id="PTHR37313:SF2">
    <property type="entry name" value="UPF0749 PROTEIN YLXX"/>
    <property type="match status" value="1"/>
</dbReference>
<accession>A0A7I8DAT6</accession>
<dbReference type="RefSeq" id="WP_200760109.1">
    <property type="nucleotide sequence ID" value="NZ_AP023366.1"/>
</dbReference>
<reference evidence="3 4" key="1">
    <citation type="submission" date="2020-08" db="EMBL/GenBank/DDBJ databases">
        <title>Complete Genome Sequence of Effusibacillus dendaii Strain skT53, Isolated from Farmland soil.</title>
        <authorList>
            <person name="Konishi T."/>
            <person name="Kawasaki H."/>
        </authorList>
    </citation>
    <scope>NUCLEOTIDE SEQUENCE [LARGE SCALE GENOMIC DNA]</scope>
    <source>
        <strain evidence="4">skT53</strain>
    </source>
</reference>
<sequence>MKTDKTRLALTWLTISATLGFMIALQYKSTQQINDVAGWNSSNKDVQQATDKLTAIQKENKALEQQLNDLNKQIVSYEQEASKYDTSDIKNQLSNARILAGTTPVEGPGIVLTVDDNRSAKSSNPVTHDTDVMRLVNELFLSGAEVVSINGERVGVASGIMCVGPTVRVNDRLLTAPYKIEAIGDPATLIKGLTFPGGMLDVLSSKDRGLQIQGPKEMQKIKISGNAGIQK</sequence>
<keyword evidence="2" id="KW-0175">Coiled coil</keyword>
<comment type="similarity">
    <text evidence="1">Belongs to the UPF0749 family.</text>
</comment>
<dbReference type="Proteomes" id="UP000593802">
    <property type="component" value="Chromosome"/>
</dbReference>
<dbReference type="EMBL" id="AP023366">
    <property type="protein sequence ID" value="BCJ86069.1"/>
    <property type="molecule type" value="Genomic_DNA"/>
</dbReference>
<evidence type="ECO:0000256" key="2">
    <source>
        <dbReference type="SAM" id="Coils"/>
    </source>
</evidence>
<protein>
    <submittedName>
        <fullName evidence="3">Dihydropteridine reductase</fullName>
    </submittedName>
</protein>
<keyword evidence="4" id="KW-1185">Reference proteome</keyword>
<evidence type="ECO:0000256" key="1">
    <source>
        <dbReference type="ARBA" id="ARBA00009108"/>
    </source>
</evidence>
<dbReference type="PANTHER" id="PTHR37313">
    <property type="entry name" value="UPF0749 PROTEIN RV1825"/>
    <property type="match status" value="1"/>
</dbReference>
<organism evidence="3 4">
    <name type="scientific">Effusibacillus dendaii</name>
    <dbReference type="NCBI Taxonomy" id="2743772"/>
    <lineage>
        <taxon>Bacteria</taxon>
        <taxon>Bacillati</taxon>
        <taxon>Bacillota</taxon>
        <taxon>Bacilli</taxon>
        <taxon>Bacillales</taxon>
        <taxon>Alicyclobacillaceae</taxon>
        <taxon>Effusibacillus</taxon>
    </lineage>
</organism>
<dbReference type="KEGG" id="eff:skT53_10540"/>
<evidence type="ECO:0000313" key="3">
    <source>
        <dbReference type="EMBL" id="BCJ86069.1"/>
    </source>
</evidence>
<gene>
    <name evidence="3" type="ORF">skT53_10540</name>
</gene>